<feature type="region of interest" description="Disordered" evidence="1">
    <location>
        <begin position="1421"/>
        <end position="1536"/>
    </location>
</feature>
<feature type="compositionally biased region" description="Basic and acidic residues" evidence="1">
    <location>
        <begin position="1643"/>
        <end position="1657"/>
    </location>
</feature>
<reference evidence="2" key="1">
    <citation type="journal article" date="2021" name="New Phytol.">
        <title>Evolutionary innovations through gain and loss of genes in the ectomycorrhizal Boletales.</title>
        <authorList>
            <person name="Wu G."/>
            <person name="Miyauchi S."/>
            <person name="Morin E."/>
            <person name="Kuo A."/>
            <person name="Drula E."/>
            <person name="Varga T."/>
            <person name="Kohler A."/>
            <person name="Feng B."/>
            <person name="Cao Y."/>
            <person name="Lipzen A."/>
            <person name="Daum C."/>
            <person name="Hundley H."/>
            <person name="Pangilinan J."/>
            <person name="Johnson J."/>
            <person name="Barry K."/>
            <person name="LaButti K."/>
            <person name="Ng V."/>
            <person name="Ahrendt S."/>
            <person name="Min B."/>
            <person name="Choi I.G."/>
            <person name="Park H."/>
            <person name="Plett J.M."/>
            <person name="Magnuson J."/>
            <person name="Spatafora J.W."/>
            <person name="Nagy L.G."/>
            <person name="Henrissat B."/>
            <person name="Grigoriev I.V."/>
            <person name="Yang Z.L."/>
            <person name="Xu J."/>
            <person name="Martin F.M."/>
        </authorList>
    </citation>
    <scope>NUCLEOTIDE SEQUENCE</scope>
    <source>
        <strain evidence="2">KKN 215</strain>
    </source>
</reference>
<feature type="compositionally biased region" description="Basic residues" evidence="1">
    <location>
        <begin position="1508"/>
        <end position="1528"/>
    </location>
</feature>
<feature type="region of interest" description="Disordered" evidence="1">
    <location>
        <begin position="873"/>
        <end position="907"/>
    </location>
</feature>
<evidence type="ECO:0008006" key="4">
    <source>
        <dbReference type="Google" id="ProtNLM"/>
    </source>
</evidence>
<name>A0A8K0UF12_9AGAR</name>
<evidence type="ECO:0000313" key="3">
    <source>
        <dbReference type="Proteomes" id="UP000813824"/>
    </source>
</evidence>
<evidence type="ECO:0000256" key="1">
    <source>
        <dbReference type="SAM" id="MobiDB-lite"/>
    </source>
</evidence>
<gene>
    <name evidence="2" type="ORF">BXZ70DRAFT_911569</name>
</gene>
<organism evidence="2 3">
    <name type="scientific">Cristinia sonorae</name>
    <dbReference type="NCBI Taxonomy" id="1940300"/>
    <lineage>
        <taxon>Eukaryota</taxon>
        <taxon>Fungi</taxon>
        <taxon>Dikarya</taxon>
        <taxon>Basidiomycota</taxon>
        <taxon>Agaricomycotina</taxon>
        <taxon>Agaricomycetes</taxon>
        <taxon>Agaricomycetidae</taxon>
        <taxon>Agaricales</taxon>
        <taxon>Pleurotineae</taxon>
        <taxon>Stephanosporaceae</taxon>
        <taxon>Cristinia</taxon>
    </lineage>
</organism>
<feature type="region of interest" description="Disordered" evidence="1">
    <location>
        <begin position="1639"/>
        <end position="1699"/>
    </location>
</feature>
<dbReference type="EMBL" id="JAEVFJ010000072">
    <property type="protein sequence ID" value="KAH8074210.1"/>
    <property type="molecule type" value="Genomic_DNA"/>
</dbReference>
<protein>
    <recommendedName>
        <fullName evidence="4">Ubiquitin-like protease family profile domain-containing protein</fullName>
    </recommendedName>
</protein>
<accession>A0A8K0UF12</accession>
<proteinExistence type="predicted"/>
<feature type="compositionally biased region" description="Basic residues" evidence="1">
    <location>
        <begin position="1421"/>
        <end position="1433"/>
    </location>
</feature>
<comment type="caution">
    <text evidence="2">The sequence shown here is derived from an EMBL/GenBank/DDBJ whole genome shotgun (WGS) entry which is preliminary data.</text>
</comment>
<evidence type="ECO:0000313" key="2">
    <source>
        <dbReference type="EMBL" id="KAH8074210.1"/>
    </source>
</evidence>
<keyword evidence="3" id="KW-1185">Reference proteome</keyword>
<feature type="region of interest" description="Disordered" evidence="1">
    <location>
        <begin position="1"/>
        <end position="24"/>
    </location>
</feature>
<feature type="compositionally biased region" description="Acidic residues" evidence="1">
    <location>
        <begin position="1689"/>
        <end position="1699"/>
    </location>
</feature>
<sequence>MTTRARKHIAGRDEGSEYREDGEWRMSPVETQRVAHEEEREQTSVYRESVDWVELKESKLSEKLADRVLLDPSYWRVAWDERSSLYDKSWLDLSVLNFCLMHSAFMHRGRGAIHFVDAWTLESCINDRGPQEEEDWISRYRELSGMPPAEQPCAPAIVMSFILRRSHFFVVIFDVASNTVYEMGRNLVPGLSGNWDEWDGPLHYTWICRLHGWEVPQDEPIREVVDWAQDGYNCGPLVFGAVESLFLTGLELNDEGAPLDVWRPCSHLSRIRMLNIMYAECPHLLQEYTRRHRNPDPLWNIAWDIEESDRFMEMVPRSFGAWPEVQVLRAQSEKCARCKESNVSVPAAQATQTEGAKESGGEEVIEAPTENSMLDRGVVLRTLPAKLTEGNTVDSTRFERRTMPVDLPAPKGKLWKAHNDCFDDYYGYRPSLEDTEHLRDREVLQNATTYYVPHATYQRPNSEMFIDYGFRLSANFAHIPYFTNPVLPERHVLRCGLGRDESEALATLHPSLESYSLTRNPSQDRTVEVPGVKVVGLQEMLKLAEDKDSSASAEKVFVAGQDPDTGANLVVDAELDQLDLAENQVLFRADIDSVIFVGRRVKVKKSVEVRCGPLVGTIPLAKSNHIDIWMLAPPTKQQRWDKNWDWAERRVGLSRIPHVQFIRCNKVSVLIMFPRMVHTHPVTGKAATAVPLDIQKVWWDEIVLPALHSCVGEGSKIYVTTTTEHGQRKTKTKGQKMGNINQIKEASVQPEELNRLFDCMEDRVKELGATNKVVAGFGSFFCMLESKGIKMKTVCDLPPGGFEEGEHPLKKMERELPDYDWEYLEDRKNGELYVDVAFSFNPAQLKTQAQSGSSESSDEREHVLSELLGEEEAQEMGAKKNRRGDLFHFRQPKRGKEPPTPAKTGEGVSGMWRLKCLEDSFGACGFNKGQVHHLNTLNSYGGIQAEMSAEREKRTHIVYRSAYNLVYETSRLKTNESLGISEGEAMGGGLEFLQESDERAKNWSPELASNCYGVRDEYRMTYAAAEKVLKVAHELVSGFYESRPILWIKTSVLLAFSSSERWGTGWRPNHGSITVLLCHLRRCITGTPIVTNGQIRDLLRAAQLSAIQGRFGMAFLSGWNPKKTNIMDHLPDRDPEEICRVVAVPGNGPRLRRKPPPVGSAPNLLHPLGSHPTWKTVQESISKNPFVLVKPFAYTEDWDSHEIASNLFQKFTRHVLNYMLPVHVNYKITNLKEAMTAWTLGNMYKIVQQIKWYPSSCALGGIGIGGQRETPFGQRREVFFHPVNTRVCSRGQWAVFQQKHGYIGEYWRRIKELPSEEVEKIHGALDIIFSYVQCLPPAAAPTENGSGIIWRREKSVYAVGINPLYLRLEGIRPDSAGIRRNQLKSFGERMFNTRATIEAFISREVIGDDRWNNREQRKVREKFRKGRSARRNNARVPPARKVVDNSAVLTNDGRRLVCGEETTSTGKTPLPQKHNGLQPAEVANEKNTGKNRARVETATTAEPAPVAPKKRPRVKSAKQRNKRKPPQRKAKDATTKALERVQVQETGSGSDPVTQNQQTYLIGESRTSSNESNDSVMRNPWKRLLGNRTVNRESSDSTVYEPWKQLMGEGTDYGRSECRVESDDEEFRGPATFHAWRQLIEGNRSDDSDPDLREPWKKLLGRGEGTESSGPPSSVASVRGRHGRLYSSSDEEDDRMDES</sequence>
<dbReference type="Proteomes" id="UP000813824">
    <property type="component" value="Unassembled WGS sequence"/>
</dbReference>
<feature type="compositionally biased region" description="Basic and acidic residues" evidence="1">
    <location>
        <begin position="10"/>
        <end position="24"/>
    </location>
</feature>
<dbReference type="OrthoDB" id="3057432at2759"/>